<dbReference type="InterPro" id="IPR012337">
    <property type="entry name" value="RNaseH-like_sf"/>
</dbReference>
<organism evidence="2 3">
    <name type="scientific">Pristionchus pacificus</name>
    <name type="common">Parasitic nematode worm</name>
    <dbReference type="NCBI Taxonomy" id="54126"/>
    <lineage>
        <taxon>Eukaryota</taxon>
        <taxon>Metazoa</taxon>
        <taxon>Ecdysozoa</taxon>
        <taxon>Nematoda</taxon>
        <taxon>Chromadorea</taxon>
        <taxon>Rhabditida</taxon>
        <taxon>Rhabditina</taxon>
        <taxon>Diplogasteromorpha</taxon>
        <taxon>Diplogasteroidea</taxon>
        <taxon>Neodiplogasteridae</taxon>
        <taxon>Pristionchus</taxon>
    </lineage>
</organism>
<dbReference type="Gene3D" id="2.170.260.10">
    <property type="entry name" value="paz domain"/>
    <property type="match status" value="1"/>
</dbReference>
<dbReference type="SUPFAM" id="SSF53098">
    <property type="entry name" value="Ribonuclease H-like"/>
    <property type="match status" value="1"/>
</dbReference>
<evidence type="ECO:0000313" key="3">
    <source>
        <dbReference type="Proteomes" id="UP000005239"/>
    </source>
</evidence>
<dbReference type="OrthoDB" id="5812648at2759"/>
<dbReference type="Proteomes" id="UP000005239">
    <property type="component" value="Unassembled WGS sequence"/>
</dbReference>
<dbReference type="InterPro" id="IPR003100">
    <property type="entry name" value="PAZ_dom"/>
</dbReference>
<dbReference type="Gene3D" id="3.30.420.10">
    <property type="entry name" value="Ribonuclease H-like superfamily/Ribonuclease H"/>
    <property type="match status" value="1"/>
</dbReference>
<dbReference type="CDD" id="cd02846">
    <property type="entry name" value="PAZ_argonaute_like"/>
    <property type="match status" value="1"/>
</dbReference>
<dbReference type="Pfam" id="PF02170">
    <property type="entry name" value="PAZ"/>
    <property type="match status" value="1"/>
</dbReference>
<name>A0A2A6CGB3_PRIPA</name>
<evidence type="ECO:0000313" key="2">
    <source>
        <dbReference type="EnsemblMetazoa" id="PPA39176.1"/>
    </source>
</evidence>
<dbReference type="GO" id="GO:0035198">
    <property type="term" value="F:miRNA binding"/>
    <property type="evidence" value="ECO:0000318"/>
    <property type="project" value="GO_Central"/>
</dbReference>
<keyword evidence="3" id="KW-1185">Reference proteome</keyword>
<gene>
    <name evidence="2" type="primary">WBGene00277545</name>
</gene>
<dbReference type="InterPro" id="IPR036085">
    <property type="entry name" value="PAZ_dom_sf"/>
</dbReference>
<dbReference type="PROSITE" id="PS50822">
    <property type="entry name" value="PIWI"/>
    <property type="match status" value="1"/>
</dbReference>
<evidence type="ECO:0000256" key="1">
    <source>
        <dbReference type="RuleBase" id="RU361178"/>
    </source>
</evidence>
<sequence>MDTKIKEEFDVDDLTKEVEKMTLPRRDESENVEGYGIKTRVFMNVFKLSTKDAPKTIYKYELTFTMTKANGDEFQLHNALQKVDDFVRSNKRNTLIFLTRVIHEENKEFFRQQQMNNPDDVYWRTCCAFDCGCTYYTGVNLPNNSGEISEESWKSNQWTQYFIGNRKGSIKWDLVQVETFSIEGENAKSPQALQFFQVLAMQTLNRKEDIDVKPDAAYLTGGDFTKDHKQLRKGIVTSSRVMGDNICIQLDSKISLFFKAEPMLEYLRKFSGRMSESDLEKYLNDRVQSRKLRKELVNLPLRVRHLPSRKTFEFKGFLTDNAVNTTFKLKDDSIISVADYIEKQYKYKLKFPRLPLVIEKNRGGNSYHAIECLDIAEGTRVSNQKMSKEAQENMISKSCRAPVQLGKDLEESRRIAAFEGTRENKYLTAFNVKTTGEFACLNAKLLSKPKVTGMGNDPQINERGQISYTKGGFRFADPAKPTRPITLLSLGNAMRDEDCRLMKDTLKQFGSDFGMSIEFLNIRDPGIFGGQIEPLREFMASYKDKTSMFFFITKEKMDESHYMVKKLEQELGVVTQLVCAKTAGDFLRKMRTTQFNVMAKMNQKLGGVVANPEVPPDLKNTNPDAYARAVKDWFPNRMFVGLTLSHAGSQSFADRVVGEEVREPTCVGMAFTMRQPGKRSAMSWFQEKRKATIDDLTRHFIRALDIYAESNGGKMPTSILIFRKGMSEGELKKAAFEMHQVKEAIIAVSKRPGQEDYRPTVQCLVCMTNTSDRLFYQNGSENVPAGTCIDKEGCNPDRVEFLIVPHTAIKGTAKAVRCTLVTNDKGKVGRRLEYSEIQSVYHAMCYLNGVAASPTRLPVPLADSEKAAERQMNNFKESMRNGDETMSMCSGRSGSGLIHDGSKDYYKNLSDQFDHKFKDNQYYA</sequence>
<dbReference type="EnsemblMetazoa" id="PPA39176.1">
    <property type="protein sequence ID" value="PPA39176.1"/>
    <property type="gene ID" value="WBGene00277545"/>
</dbReference>
<dbReference type="AlphaFoldDB" id="A0A2A6CGB3"/>
<comment type="similarity">
    <text evidence="1">Belongs to the argonaute family.</text>
</comment>
<dbReference type="GO" id="GO:0035194">
    <property type="term" value="P:regulatory ncRNA-mediated post-transcriptional gene silencing"/>
    <property type="evidence" value="ECO:0000318"/>
    <property type="project" value="GO_Central"/>
</dbReference>
<dbReference type="Pfam" id="PF02171">
    <property type="entry name" value="Piwi"/>
    <property type="match status" value="1"/>
</dbReference>
<dbReference type="PANTHER" id="PTHR22891">
    <property type="entry name" value="EUKARYOTIC TRANSLATION INITIATION FACTOR 2C"/>
    <property type="match status" value="1"/>
</dbReference>
<dbReference type="GO" id="GO:0004521">
    <property type="term" value="F:RNA endonuclease activity"/>
    <property type="evidence" value="ECO:0000318"/>
    <property type="project" value="GO_Central"/>
</dbReference>
<dbReference type="GO" id="GO:0036464">
    <property type="term" value="C:cytoplasmic ribonucleoprotein granule"/>
    <property type="evidence" value="ECO:0000318"/>
    <property type="project" value="GO_Central"/>
</dbReference>
<dbReference type="SUPFAM" id="SSF101690">
    <property type="entry name" value="PAZ domain"/>
    <property type="match status" value="1"/>
</dbReference>
<proteinExistence type="inferred from homology"/>
<dbReference type="GO" id="GO:0016442">
    <property type="term" value="C:RISC complex"/>
    <property type="evidence" value="ECO:0000318"/>
    <property type="project" value="GO_Central"/>
</dbReference>
<dbReference type="GO" id="GO:0005634">
    <property type="term" value="C:nucleus"/>
    <property type="evidence" value="ECO:0000318"/>
    <property type="project" value="GO_Central"/>
</dbReference>
<dbReference type="InterPro" id="IPR003165">
    <property type="entry name" value="Piwi"/>
</dbReference>
<dbReference type="SMART" id="SM00950">
    <property type="entry name" value="Piwi"/>
    <property type="match status" value="1"/>
</dbReference>
<accession>A0A8R1URX2</accession>
<dbReference type="Gene3D" id="3.40.50.2300">
    <property type="match status" value="1"/>
</dbReference>
<dbReference type="SMART" id="SM00949">
    <property type="entry name" value="PAZ"/>
    <property type="match status" value="1"/>
</dbReference>
<dbReference type="GO" id="GO:0003727">
    <property type="term" value="F:single-stranded RNA binding"/>
    <property type="evidence" value="ECO:0000318"/>
    <property type="project" value="GO_Central"/>
</dbReference>
<protein>
    <submittedName>
        <fullName evidence="2">Uncharacterized protein</fullName>
    </submittedName>
</protein>
<dbReference type="GO" id="GO:0005737">
    <property type="term" value="C:cytoplasm"/>
    <property type="evidence" value="ECO:0000318"/>
    <property type="project" value="GO_Central"/>
</dbReference>
<dbReference type="PROSITE" id="PS50821">
    <property type="entry name" value="PAZ"/>
    <property type="match status" value="1"/>
</dbReference>
<reference evidence="3" key="1">
    <citation type="journal article" date="2008" name="Nat. Genet.">
        <title>The Pristionchus pacificus genome provides a unique perspective on nematode lifestyle and parasitism.</title>
        <authorList>
            <person name="Dieterich C."/>
            <person name="Clifton S.W."/>
            <person name="Schuster L.N."/>
            <person name="Chinwalla A."/>
            <person name="Delehaunty K."/>
            <person name="Dinkelacker I."/>
            <person name="Fulton L."/>
            <person name="Fulton R."/>
            <person name="Godfrey J."/>
            <person name="Minx P."/>
            <person name="Mitreva M."/>
            <person name="Roeseler W."/>
            <person name="Tian H."/>
            <person name="Witte H."/>
            <person name="Yang S.P."/>
            <person name="Wilson R.K."/>
            <person name="Sommer R.J."/>
        </authorList>
    </citation>
    <scope>NUCLEOTIDE SEQUENCE [LARGE SCALE GENOMIC DNA]</scope>
    <source>
        <strain evidence="3">PS312</strain>
    </source>
</reference>
<reference evidence="2" key="2">
    <citation type="submission" date="2022-06" db="UniProtKB">
        <authorList>
            <consortium name="EnsemblMetazoa"/>
        </authorList>
    </citation>
    <scope>IDENTIFICATION</scope>
    <source>
        <strain evidence="2">PS312</strain>
    </source>
</reference>
<accession>A0A2A6CGB3</accession>
<dbReference type="InterPro" id="IPR036397">
    <property type="entry name" value="RNaseH_sf"/>
</dbReference>